<feature type="transmembrane region" description="Helical" evidence="6">
    <location>
        <begin position="67"/>
        <end position="85"/>
    </location>
</feature>
<dbReference type="EMBL" id="CAJNOJ010001194">
    <property type="protein sequence ID" value="CAF1546008.1"/>
    <property type="molecule type" value="Genomic_DNA"/>
</dbReference>
<evidence type="ECO:0000256" key="2">
    <source>
        <dbReference type="ARBA" id="ARBA00009172"/>
    </source>
</evidence>
<feature type="transmembrane region" description="Helical" evidence="6">
    <location>
        <begin position="195"/>
        <end position="219"/>
    </location>
</feature>
<evidence type="ECO:0000256" key="4">
    <source>
        <dbReference type="ARBA" id="ARBA00022989"/>
    </source>
</evidence>
<dbReference type="SUPFAM" id="SSF103473">
    <property type="entry name" value="MFS general substrate transporter"/>
    <property type="match status" value="1"/>
</dbReference>
<name>A0A815WME4_ADIRI</name>
<gene>
    <name evidence="7" type="ORF">EDS130_LOCUS45659</name>
</gene>
<evidence type="ECO:0000256" key="6">
    <source>
        <dbReference type="SAM" id="Phobius"/>
    </source>
</evidence>
<dbReference type="Proteomes" id="UP000663852">
    <property type="component" value="Unassembled WGS sequence"/>
</dbReference>
<comment type="caution">
    <text evidence="7">The sequence shown here is derived from an EMBL/GenBank/DDBJ whole genome shotgun (WGS) entry which is preliminary data.</text>
</comment>
<reference evidence="7" key="1">
    <citation type="submission" date="2021-02" db="EMBL/GenBank/DDBJ databases">
        <authorList>
            <person name="Nowell W R."/>
        </authorList>
    </citation>
    <scope>NUCLEOTIDE SEQUENCE</scope>
</reference>
<keyword evidence="3 6" id="KW-0812">Transmembrane</keyword>
<dbReference type="GO" id="GO:0015459">
    <property type="term" value="F:potassium channel regulator activity"/>
    <property type="evidence" value="ECO:0007669"/>
    <property type="project" value="TreeGrafter"/>
</dbReference>
<dbReference type="InterPro" id="IPR051951">
    <property type="entry name" value="UNC-93_regulatory"/>
</dbReference>
<dbReference type="Pfam" id="PF05978">
    <property type="entry name" value="UNC-93"/>
    <property type="match status" value="1"/>
</dbReference>
<dbReference type="GO" id="GO:0006937">
    <property type="term" value="P:regulation of muscle contraction"/>
    <property type="evidence" value="ECO:0007669"/>
    <property type="project" value="TreeGrafter"/>
</dbReference>
<feature type="transmembrane region" description="Helical" evidence="6">
    <location>
        <begin position="462"/>
        <end position="483"/>
    </location>
</feature>
<comment type="similarity">
    <text evidence="2">Belongs to the unc-93 family.</text>
</comment>
<feature type="transmembrane region" description="Helical" evidence="6">
    <location>
        <begin position="339"/>
        <end position="364"/>
    </location>
</feature>
<evidence type="ECO:0000256" key="5">
    <source>
        <dbReference type="ARBA" id="ARBA00023136"/>
    </source>
</evidence>
<sequence>MVDYDDSEIDTIPRKLSFISFADEEQIAPSAQNILDYHSSAQITAIQLNNDDNNLPIFSIRKIYKNLIVLSLGFVFMLTAYTSMLSLQSSLNAKQNVGVNSLIIIYGCTIVSAIFLTSTSMDIFGLKWAMIIAILAYALYMLANIYPLPELMYISAALVGLGAAPLWTSEALYLNRIGRYHAQHKFQTVEMSVSLFFGIFSAITGTSLIWGNLISYFVLRQSNTPPKVNCGIYFDPKVSRPTNETEDVNETTRYVLCGVFAGISILSMVVVYLAVDQIRLTKRQTIRQSMKKSIEVLASLIRCKEISQIFLIPLTMWSLTENAFLNAQFTRAFITCVIGIRYIGLIMAAHGICYVMSSYFFGWFARYIKRIGCFIFAAILNYAMIIWMYVWEPNDKQIAVLFIMAGVWGIADAIWQSQVIAAYTVLYSDGDPTVVAKYRLWKSVGSLLTYSYASYITMRSTLLVLLIFLTAIISVIIFVKNIITNYCTCQLTHHTPSVVTVALVYRYSTNFEHLFHYF</sequence>
<feature type="transmembrane region" description="Helical" evidence="6">
    <location>
        <begin position="371"/>
        <end position="391"/>
    </location>
</feature>
<proteinExistence type="inferred from homology"/>
<dbReference type="OrthoDB" id="78663at2759"/>
<evidence type="ECO:0000313" key="7">
    <source>
        <dbReference type="EMBL" id="CAF1546008.1"/>
    </source>
</evidence>
<keyword evidence="5 6" id="KW-0472">Membrane</keyword>
<dbReference type="PANTHER" id="PTHR19444:SF11">
    <property type="entry name" value="UNC93-LIKE PROTEIN"/>
    <property type="match status" value="1"/>
</dbReference>
<evidence type="ECO:0000313" key="8">
    <source>
        <dbReference type="Proteomes" id="UP000663852"/>
    </source>
</evidence>
<dbReference type="GO" id="GO:0055120">
    <property type="term" value="C:striated muscle dense body"/>
    <property type="evidence" value="ECO:0007669"/>
    <property type="project" value="TreeGrafter"/>
</dbReference>
<dbReference type="Gene3D" id="1.20.1250.20">
    <property type="entry name" value="MFS general substrate transporter like domains"/>
    <property type="match status" value="1"/>
</dbReference>
<feature type="transmembrane region" description="Helical" evidence="6">
    <location>
        <begin position="253"/>
        <end position="275"/>
    </location>
</feature>
<evidence type="ECO:0008006" key="9">
    <source>
        <dbReference type="Google" id="ProtNLM"/>
    </source>
</evidence>
<comment type="subcellular location">
    <subcellularLocation>
        <location evidence="1">Membrane</location>
        <topology evidence="1">Multi-pass membrane protein</topology>
    </subcellularLocation>
</comment>
<dbReference type="InterPro" id="IPR036259">
    <property type="entry name" value="MFS_trans_sf"/>
</dbReference>
<dbReference type="GO" id="GO:0043266">
    <property type="term" value="P:regulation of potassium ion transport"/>
    <property type="evidence" value="ECO:0007669"/>
    <property type="project" value="TreeGrafter"/>
</dbReference>
<protein>
    <recommendedName>
        <fullName evidence="9">UNC93-like protein</fullName>
    </recommendedName>
</protein>
<dbReference type="InterPro" id="IPR010291">
    <property type="entry name" value="Ion_channel_UNC-93"/>
</dbReference>
<feature type="transmembrane region" description="Helical" evidence="6">
    <location>
        <begin position="97"/>
        <end position="116"/>
    </location>
</feature>
<dbReference type="PANTHER" id="PTHR19444">
    <property type="entry name" value="UNC-93 RELATED"/>
    <property type="match status" value="1"/>
</dbReference>
<dbReference type="AlphaFoldDB" id="A0A815WME4"/>
<evidence type="ECO:0000256" key="3">
    <source>
        <dbReference type="ARBA" id="ARBA00022692"/>
    </source>
</evidence>
<keyword evidence="4 6" id="KW-1133">Transmembrane helix</keyword>
<feature type="transmembrane region" description="Helical" evidence="6">
    <location>
        <begin position="152"/>
        <end position="174"/>
    </location>
</feature>
<organism evidence="7 8">
    <name type="scientific">Adineta ricciae</name>
    <name type="common">Rotifer</name>
    <dbReference type="NCBI Taxonomy" id="249248"/>
    <lineage>
        <taxon>Eukaryota</taxon>
        <taxon>Metazoa</taxon>
        <taxon>Spiralia</taxon>
        <taxon>Gnathifera</taxon>
        <taxon>Rotifera</taxon>
        <taxon>Eurotatoria</taxon>
        <taxon>Bdelloidea</taxon>
        <taxon>Adinetida</taxon>
        <taxon>Adinetidae</taxon>
        <taxon>Adineta</taxon>
    </lineage>
</organism>
<evidence type="ECO:0000256" key="1">
    <source>
        <dbReference type="ARBA" id="ARBA00004141"/>
    </source>
</evidence>
<accession>A0A815WME4</accession>
<feature type="transmembrane region" description="Helical" evidence="6">
    <location>
        <begin position="397"/>
        <end position="415"/>
    </location>
</feature>
<feature type="transmembrane region" description="Helical" evidence="6">
    <location>
        <begin position="128"/>
        <end position="146"/>
    </location>
</feature>
<dbReference type="GO" id="GO:0005886">
    <property type="term" value="C:plasma membrane"/>
    <property type="evidence" value="ECO:0007669"/>
    <property type="project" value="TreeGrafter"/>
</dbReference>